<dbReference type="AlphaFoldDB" id="A0A2G6KFM9"/>
<dbReference type="EMBL" id="PDSL01000019">
    <property type="protein sequence ID" value="PIE34445.1"/>
    <property type="molecule type" value="Genomic_DNA"/>
</dbReference>
<reference evidence="1 2" key="1">
    <citation type="submission" date="2017-10" db="EMBL/GenBank/DDBJ databases">
        <title>Novel microbial diversity and functional potential in the marine mammal oral microbiome.</title>
        <authorList>
            <person name="Dudek N.K."/>
            <person name="Sun C.L."/>
            <person name="Burstein D."/>
            <person name="Kantor R.S."/>
            <person name="Aliaga Goltsman D.S."/>
            <person name="Bik E.M."/>
            <person name="Thomas B.C."/>
            <person name="Banfield J.F."/>
            <person name="Relman D.A."/>
        </authorList>
    </citation>
    <scope>NUCLEOTIDE SEQUENCE [LARGE SCALE GENOMIC DNA]</scope>
    <source>
        <strain evidence="1">DOLJORAL78_61_10</strain>
    </source>
</reference>
<protein>
    <submittedName>
        <fullName evidence="1">Uncharacterized protein</fullName>
    </submittedName>
</protein>
<gene>
    <name evidence="1" type="ORF">CSA55_00820</name>
</gene>
<dbReference type="Pfam" id="PF19681">
    <property type="entry name" value="DUF6183"/>
    <property type="match status" value="1"/>
</dbReference>
<dbReference type="InterPro" id="IPR045756">
    <property type="entry name" value="DUF6183"/>
</dbReference>
<accession>A0A2G6KFM9</accession>
<organism evidence="1 2">
    <name type="scientific">Ilumatobacter coccineus</name>
    <dbReference type="NCBI Taxonomy" id="467094"/>
    <lineage>
        <taxon>Bacteria</taxon>
        <taxon>Bacillati</taxon>
        <taxon>Actinomycetota</taxon>
        <taxon>Acidimicrobiia</taxon>
        <taxon>Acidimicrobiales</taxon>
        <taxon>Ilumatobacteraceae</taxon>
        <taxon>Ilumatobacter</taxon>
    </lineage>
</organism>
<proteinExistence type="predicted"/>
<evidence type="ECO:0000313" key="1">
    <source>
        <dbReference type="EMBL" id="PIE34445.1"/>
    </source>
</evidence>
<name>A0A2G6KFM9_9ACTN</name>
<sequence>MAIDVSDDELDLLIHRVDLDGLIRLIDARTTIRDWEGLIRVRQRCRTAARETGRQLWPAATLAEYRIALWSPARWAAGMIDDEPGRFTVGPLTEVIASRHTWAELAPHLDPTPAATFVAHERAIRGEPIPDADLAALPPVLDIPAQLQAWEPTYPISTYDDVSGTHPEPIALPDLDEIAIDSCPVIVDDPATELALRHVVETWTSASTGRAEVSCVEGPVTDALAALGVRRARLGSISAAEAIARLAWAGASGGAHGRRQGMAIGRFSAWWVLGALGDLHDDWPPTLDDLSALLDELEWWVWDAGEPAGGWRLQIGIHHRGEGLSWALNASDHA</sequence>
<dbReference type="Proteomes" id="UP000230914">
    <property type="component" value="Unassembled WGS sequence"/>
</dbReference>
<comment type="caution">
    <text evidence="1">The sequence shown here is derived from an EMBL/GenBank/DDBJ whole genome shotgun (WGS) entry which is preliminary data.</text>
</comment>
<evidence type="ECO:0000313" key="2">
    <source>
        <dbReference type="Proteomes" id="UP000230914"/>
    </source>
</evidence>